<dbReference type="AlphaFoldDB" id="A0A1M7T4X2"/>
<accession>A0A1M7T4X2</accession>
<evidence type="ECO:0000313" key="3">
    <source>
        <dbReference type="Proteomes" id="UP000184096"/>
    </source>
</evidence>
<name>A0A1M7T4X2_9BRAD</name>
<organism evidence="2 3">
    <name type="scientific">Bradyrhizobium erythrophlei</name>
    <dbReference type="NCBI Taxonomy" id="1437360"/>
    <lineage>
        <taxon>Bacteria</taxon>
        <taxon>Pseudomonadati</taxon>
        <taxon>Pseudomonadota</taxon>
        <taxon>Alphaproteobacteria</taxon>
        <taxon>Hyphomicrobiales</taxon>
        <taxon>Nitrobacteraceae</taxon>
        <taxon>Bradyrhizobium</taxon>
    </lineage>
</organism>
<dbReference type="RefSeq" id="WP_156898372.1">
    <property type="nucleotide sequence ID" value="NZ_LT670849.1"/>
</dbReference>
<protein>
    <submittedName>
        <fullName evidence="2">Uncharacterized protein</fullName>
    </submittedName>
</protein>
<dbReference type="Proteomes" id="UP000184096">
    <property type="component" value="Chromosome I"/>
</dbReference>
<proteinExistence type="predicted"/>
<reference evidence="3" key="1">
    <citation type="submission" date="2016-11" db="EMBL/GenBank/DDBJ databases">
        <authorList>
            <person name="Varghese N."/>
            <person name="Submissions S."/>
        </authorList>
    </citation>
    <scope>NUCLEOTIDE SEQUENCE [LARGE SCALE GENOMIC DNA]</scope>
    <source>
        <strain evidence="3">GAS401</strain>
    </source>
</reference>
<keyword evidence="3" id="KW-1185">Reference proteome</keyword>
<keyword evidence="1" id="KW-0732">Signal</keyword>
<sequence>MTNLKLIGAATLSLLVASPAVATPQRDHHHYSYSHRMSPVQHARGLSYGSPYEAYGFDRGNGFDRGTSSGDFERRNTFN</sequence>
<feature type="chain" id="PRO_5011980384" evidence="1">
    <location>
        <begin position="23"/>
        <end position="79"/>
    </location>
</feature>
<gene>
    <name evidence="2" type="ORF">SAMN05444170_0773</name>
</gene>
<evidence type="ECO:0000313" key="2">
    <source>
        <dbReference type="EMBL" id="SHN65722.1"/>
    </source>
</evidence>
<dbReference type="EMBL" id="LT670849">
    <property type="protein sequence ID" value="SHN65722.1"/>
    <property type="molecule type" value="Genomic_DNA"/>
</dbReference>
<feature type="signal peptide" evidence="1">
    <location>
        <begin position="1"/>
        <end position="22"/>
    </location>
</feature>
<evidence type="ECO:0000256" key="1">
    <source>
        <dbReference type="SAM" id="SignalP"/>
    </source>
</evidence>